<keyword evidence="2" id="KW-1185">Reference proteome</keyword>
<dbReference type="AlphaFoldDB" id="F4L1D4"/>
<accession>F4L1D4</accession>
<dbReference type="EMBL" id="CP002691">
    <property type="protein sequence ID" value="AEE53831.1"/>
    <property type="molecule type" value="Genomic_DNA"/>
</dbReference>
<reference key="2">
    <citation type="submission" date="2011-04" db="EMBL/GenBank/DDBJ databases">
        <title>Complete sequence of chromosome of Haliscomenobacter hydrossis DSM 1100.</title>
        <authorList>
            <consortium name="US DOE Joint Genome Institute (JGI-PGF)"/>
            <person name="Lucas S."/>
            <person name="Han J."/>
            <person name="Lapidus A."/>
            <person name="Bruce D."/>
            <person name="Goodwin L."/>
            <person name="Pitluck S."/>
            <person name="Peters L."/>
            <person name="Kyrpides N."/>
            <person name="Mavromatis K."/>
            <person name="Ivanova N."/>
            <person name="Ovchinnikova G."/>
            <person name="Pagani I."/>
            <person name="Daligault H."/>
            <person name="Detter J.C."/>
            <person name="Han C."/>
            <person name="Land M."/>
            <person name="Hauser L."/>
            <person name="Markowitz V."/>
            <person name="Cheng J.-F."/>
            <person name="Hugenholtz P."/>
            <person name="Woyke T."/>
            <person name="Wu D."/>
            <person name="Verbarg S."/>
            <person name="Frueling A."/>
            <person name="Brambilla E."/>
            <person name="Klenk H.-P."/>
            <person name="Eisen J.A."/>
        </authorList>
    </citation>
    <scope>NUCLEOTIDE SEQUENCE</scope>
    <source>
        <strain>DSM 1100</strain>
    </source>
</reference>
<dbReference type="STRING" id="760192.Halhy_6008"/>
<dbReference type="HOGENOM" id="CLU_1018492_0_0_10"/>
<sequence length="273" mass="31052">MWFKYILSHPAQRIRTTFNILPMNNRFKSGKPPLFPFFCLKIQLLLLLLGLALRLSAQEVPEKKGLIRFREWQYALGVTLGTKGAGADMAFRVRPHWHLRAGLNYLQGSFGQQQFDLGGFGLSDNTWLFTGKIRQHSAELMVDYAVIHEQVRLVAGLAIHPGNRITGNFVLRDSVQFNEVRIAPEEMGQIDASIDYPRFFSPYLGIGLGRMVPWRRLSVGLDAGAYFRGKPSVELQASGLLQTNENNRTTLQNNLQDKRIWPAVNLRLGLRFL</sequence>
<protein>
    <submittedName>
        <fullName evidence="1">Uncharacterized protein</fullName>
    </submittedName>
</protein>
<organism evidence="1 2">
    <name type="scientific">Haliscomenobacter hydrossis (strain ATCC 27775 / DSM 1100 / LMG 10767 / O)</name>
    <dbReference type="NCBI Taxonomy" id="760192"/>
    <lineage>
        <taxon>Bacteria</taxon>
        <taxon>Pseudomonadati</taxon>
        <taxon>Bacteroidota</taxon>
        <taxon>Saprospiria</taxon>
        <taxon>Saprospirales</taxon>
        <taxon>Haliscomenobacteraceae</taxon>
        <taxon>Haliscomenobacter</taxon>
    </lineage>
</organism>
<gene>
    <name evidence="1" type="ordered locus">Halhy_6008</name>
</gene>
<dbReference type="KEGG" id="hhy:Halhy_6008"/>
<proteinExistence type="predicted"/>
<dbReference type="Proteomes" id="UP000008461">
    <property type="component" value="Chromosome"/>
</dbReference>
<reference evidence="1 2" key="1">
    <citation type="journal article" date="2011" name="Stand. Genomic Sci.">
        <title>Complete genome sequence of Haliscomenobacter hydrossis type strain (O).</title>
        <authorList>
            <consortium name="US DOE Joint Genome Institute (JGI-PGF)"/>
            <person name="Daligault H."/>
            <person name="Lapidus A."/>
            <person name="Zeytun A."/>
            <person name="Nolan M."/>
            <person name="Lucas S."/>
            <person name="Del Rio T.G."/>
            <person name="Tice H."/>
            <person name="Cheng J.F."/>
            <person name="Tapia R."/>
            <person name="Han C."/>
            <person name="Goodwin L."/>
            <person name="Pitluck S."/>
            <person name="Liolios K."/>
            <person name="Pagani I."/>
            <person name="Ivanova N."/>
            <person name="Huntemann M."/>
            <person name="Mavromatis K."/>
            <person name="Mikhailova N."/>
            <person name="Pati A."/>
            <person name="Chen A."/>
            <person name="Palaniappan K."/>
            <person name="Land M."/>
            <person name="Hauser L."/>
            <person name="Brambilla E.M."/>
            <person name="Rohde M."/>
            <person name="Verbarg S."/>
            <person name="Goker M."/>
            <person name="Bristow J."/>
            <person name="Eisen J.A."/>
            <person name="Markowitz V."/>
            <person name="Hugenholtz P."/>
            <person name="Kyrpides N.C."/>
            <person name="Klenk H.P."/>
            <person name="Woyke T."/>
        </authorList>
    </citation>
    <scope>NUCLEOTIDE SEQUENCE [LARGE SCALE GENOMIC DNA]</scope>
    <source>
        <strain evidence="2">ATCC 27775 / DSM 1100 / LMG 10767 / O</strain>
    </source>
</reference>
<dbReference type="Gene3D" id="2.40.160.170">
    <property type="match status" value="1"/>
</dbReference>
<name>F4L1D4_HALH1</name>
<dbReference type="eggNOG" id="ENOG5032ZCE">
    <property type="taxonomic scope" value="Bacteria"/>
</dbReference>
<evidence type="ECO:0000313" key="2">
    <source>
        <dbReference type="Proteomes" id="UP000008461"/>
    </source>
</evidence>
<evidence type="ECO:0000313" key="1">
    <source>
        <dbReference type="EMBL" id="AEE53831.1"/>
    </source>
</evidence>